<organism evidence="2 3">
    <name type="scientific">Pendulispora albinea</name>
    <dbReference type="NCBI Taxonomy" id="2741071"/>
    <lineage>
        <taxon>Bacteria</taxon>
        <taxon>Pseudomonadati</taxon>
        <taxon>Myxococcota</taxon>
        <taxon>Myxococcia</taxon>
        <taxon>Myxococcales</taxon>
        <taxon>Sorangiineae</taxon>
        <taxon>Pendulisporaceae</taxon>
        <taxon>Pendulispora</taxon>
    </lineage>
</organism>
<feature type="transmembrane region" description="Helical" evidence="1">
    <location>
        <begin position="78"/>
        <end position="95"/>
    </location>
</feature>
<feature type="transmembrane region" description="Helical" evidence="1">
    <location>
        <begin position="101"/>
        <end position="122"/>
    </location>
</feature>
<dbReference type="RefSeq" id="WP_394821012.1">
    <property type="nucleotide sequence ID" value="NZ_CP089984.1"/>
</dbReference>
<evidence type="ECO:0000313" key="2">
    <source>
        <dbReference type="EMBL" id="WXB11394.1"/>
    </source>
</evidence>
<proteinExistence type="predicted"/>
<name>A0ABZ2LKD1_9BACT</name>
<feature type="transmembrane region" description="Helical" evidence="1">
    <location>
        <begin position="254"/>
        <end position="271"/>
    </location>
</feature>
<keyword evidence="1" id="KW-1133">Transmembrane helix</keyword>
<keyword evidence="1" id="KW-0472">Membrane</keyword>
<evidence type="ECO:0000256" key="1">
    <source>
        <dbReference type="SAM" id="Phobius"/>
    </source>
</evidence>
<sequence length="373" mass="41923">MLRVTPWIWSPRLDLLAFGGSAALALLVVALIHAMGLARTELPEWSYLAFVLAIDVAHVWATLFRTYFDREELARRKALYVGLPIAGYLVFAALHGYSPLAFWRALAYLAVFHFVRQQAGWVRIYHHRARLGQSDARGARSTRDTRDRSWDEGLDFAVIYAATLVPLLVWHANLPRSFNWFVPNDFAPAAWLRGFLPAIEAAYLALLGAFVLRTGWKLLARSEIALGKLVVVTTTAACWWVGICTTDSDLDFTATNVIIHGVPYMVLLWRYAEARRNERPGALGSRIVGTGLAAFLATLLAFAFTEEMLWDRLVWHDRPWLFGGTEDEPPLGAMARALVVPLLALPQITHYAMDAVLWRRKDRTPALAVSLLE</sequence>
<reference evidence="2 3" key="1">
    <citation type="submission" date="2021-12" db="EMBL/GenBank/DDBJ databases">
        <title>Discovery of the Pendulisporaceae a myxobacterial family with distinct sporulation behavior and unique specialized metabolism.</title>
        <authorList>
            <person name="Garcia R."/>
            <person name="Popoff A."/>
            <person name="Bader C.D."/>
            <person name="Loehr J."/>
            <person name="Walesch S."/>
            <person name="Walt C."/>
            <person name="Boldt J."/>
            <person name="Bunk B."/>
            <person name="Haeckl F.J.F.P.J."/>
            <person name="Gunesch A.P."/>
            <person name="Birkelbach J."/>
            <person name="Nuebel U."/>
            <person name="Pietschmann T."/>
            <person name="Bach T."/>
            <person name="Mueller R."/>
        </authorList>
    </citation>
    <scope>NUCLEOTIDE SEQUENCE [LARGE SCALE GENOMIC DNA]</scope>
    <source>
        <strain evidence="2 3">MSr11954</strain>
    </source>
</reference>
<accession>A0ABZ2LKD1</accession>
<dbReference type="EMBL" id="CP089984">
    <property type="protein sequence ID" value="WXB11394.1"/>
    <property type="molecule type" value="Genomic_DNA"/>
</dbReference>
<keyword evidence="1" id="KW-0812">Transmembrane</keyword>
<feature type="transmembrane region" description="Helical" evidence="1">
    <location>
        <begin position="153"/>
        <end position="170"/>
    </location>
</feature>
<evidence type="ECO:0000313" key="3">
    <source>
        <dbReference type="Proteomes" id="UP001370348"/>
    </source>
</evidence>
<feature type="transmembrane region" description="Helical" evidence="1">
    <location>
        <begin position="190"/>
        <end position="212"/>
    </location>
</feature>
<feature type="transmembrane region" description="Helical" evidence="1">
    <location>
        <begin position="224"/>
        <end position="242"/>
    </location>
</feature>
<feature type="transmembrane region" description="Helical" evidence="1">
    <location>
        <begin position="12"/>
        <end position="35"/>
    </location>
</feature>
<feature type="transmembrane region" description="Helical" evidence="1">
    <location>
        <begin position="283"/>
        <end position="304"/>
    </location>
</feature>
<gene>
    <name evidence="2" type="ORF">LZC94_26425</name>
</gene>
<dbReference type="Proteomes" id="UP001370348">
    <property type="component" value="Chromosome"/>
</dbReference>
<protein>
    <submittedName>
        <fullName evidence="2">Uncharacterized protein</fullName>
    </submittedName>
</protein>
<feature type="transmembrane region" description="Helical" evidence="1">
    <location>
        <begin position="47"/>
        <end position="66"/>
    </location>
</feature>
<keyword evidence="3" id="KW-1185">Reference proteome</keyword>